<gene>
    <name evidence="2" type="ORF">METZ01_LOCUS410572</name>
</gene>
<dbReference type="AlphaFoldDB" id="A0A382WHW7"/>
<dbReference type="Pfam" id="PF00701">
    <property type="entry name" value="DHDPS"/>
    <property type="match status" value="1"/>
</dbReference>
<dbReference type="Gene3D" id="3.20.20.70">
    <property type="entry name" value="Aldolase class I"/>
    <property type="match status" value="1"/>
</dbReference>
<dbReference type="GO" id="GO:0008840">
    <property type="term" value="F:4-hydroxy-tetrahydrodipicolinate synthase activity"/>
    <property type="evidence" value="ECO:0007669"/>
    <property type="project" value="TreeGrafter"/>
</dbReference>
<dbReference type="InterPro" id="IPR013785">
    <property type="entry name" value="Aldolase_TIM"/>
</dbReference>
<accession>A0A382WHW7</accession>
<keyword evidence="1" id="KW-0456">Lyase</keyword>
<dbReference type="PANTHER" id="PTHR12128">
    <property type="entry name" value="DIHYDRODIPICOLINATE SYNTHASE"/>
    <property type="match status" value="1"/>
</dbReference>
<evidence type="ECO:0000256" key="1">
    <source>
        <dbReference type="ARBA" id="ARBA00023239"/>
    </source>
</evidence>
<dbReference type="PANTHER" id="PTHR12128:SF66">
    <property type="entry name" value="4-HYDROXY-2-OXOGLUTARATE ALDOLASE, MITOCHONDRIAL"/>
    <property type="match status" value="1"/>
</dbReference>
<dbReference type="EMBL" id="UINC01159561">
    <property type="protein sequence ID" value="SVD57718.1"/>
    <property type="molecule type" value="Genomic_DNA"/>
</dbReference>
<organism evidence="2">
    <name type="scientific">marine metagenome</name>
    <dbReference type="NCBI Taxonomy" id="408172"/>
    <lineage>
        <taxon>unclassified sequences</taxon>
        <taxon>metagenomes</taxon>
        <taxon>ecological metagenomes</taxon>
    </lineage>
</organism>
<reference evidence="2" key="1">
    <citation type="submission" date="2018-05" db="EMBL/GenBank/DDBJ databases">
        <authorList>
            <person name="Lanie J.A."/>
            <person name="Ng W.-L."/>
            <person name="Kazmierczak K.M."/>
            <person name="Andrzejewski T.M."/>
            <person name="Davidsen T.M."/>
            <person name="Wayne K.J."/>
            <person name="Tettelin H."/>
            <person name="Glass J.I."/>
            <person name="Rusch D."/>
            <person name="Podicherti R."/>
            <person name="Tsui H.-C.T."/>
            <person name="Winkler M.E."/>
        </authorList>
    </citation>
    <scope>NUCLEOTIDE SEQUENCE</scope>
</reference>
<evidence type="ECO:0000313" key="2">
    <source>
        <dbReference type="EMBL" id="SVD57718.1"/>
    </source>
</evidence>
<evidence type="ECO:0008006" key="3">
    <source>
        <dbReference type="Google" id="ProtNLM"/>
    </source>
</evidence>
<sequence>MNRDQLRKVFRGVVGVTITPYDEDYEVDYGKMYDLTQWWIENGMVRGKAMLKVASVMGEFPQLRDDEWPPLIRTVVQAAKGKIDVIAGSHYKDTKRTIEDAL</sequence>
<proteinExistence type="predicted"/>
<dbReference type="InterPro" id="IPR002220">
    <property type="entry name" value="DapA-like"/>
</dbReference>
<dbReference type="SUPFAM" id="SSF51569">
    <property type="entry name" value="Aldolase"/>
    <property type="match status" value="1"/>
</dbReference>
<feature type="non-terminal residue" evidence="2">
    <location>
        <position position="102"/>
    </location>
</feature>
<protein>
    <recommendedName>
        <fullName evidence="3">Dihydrodipicolinate synthase family protein</fullName>
    </recommendedName>
</protein>
<name>A0A382WHW7_9ZZZZ</name>